<dbReference type="RefSeq" id="WP_005569656.1">
    <property type="nucleotide sequence ID" value="NC_002579.1"/>
</dbReference>
<geneLocation type="plasmid" evidence="2">
    <name>pS23A</name>
</geneLocation>
<dbReference type="EMBL" id="AF302424">
    <property type="protein sequence ID" value="AAG24432.1"/>
    <property type="molecule type" value="Genomic_DNA"/>
</dbReference>
<protein>
    <submittedName>
        <fullName evidence="1">Lipoprotein</fullName>
    </submittedName>
</protein>
<evidence type="ECO:0000313" key="1">
    <source>
        <dbReference type="EMBL" id="AAG24432.1"/>
    </source>
</evidence>
<geneLocation type="plasmid" evidence="1">
    <name>pVT745</name>
</geneLocation>
<dbReference type="EMBL" id="JX436327">
    <property type="protein sequence ID" value="AGO88772.1"/>
    <property type="molecule type" value="Genomic_DNA"/>
</dbReference>
<reference evidence="2" key="2">
    <citation type="journal article" date="2013" name="PLoS ONE">
        <title>Genomic Stability of Aggregatibacter actinomycetemcomitans during Persistent Oral Infection in Human.</title>
        <authorList>
            <person name="Sun R."/>
            <person name="Kittichotirat W."/>
            <person name="Wang J."/>
            <person name="Jan M."/>
            <person name="Chen W."/>
            <person name="Asikainen S."/>
            <person name="Bumgarner R."/>
            <person name="Chen C."/>
        </authorList>
    </citation>
    <scope>NUCLEOTIDE SEQUENCE</scope>
    <source>
        <strain evidence="2">S23A</strain>
        <plasmid evidence="2">pS23A</plasmid>
    </source>
</reference>
<keyword evidence="1" id="KW-0614">Plasmid</keyword>
<dbReference type="PROSITE" id="PS51257">
    <property type="entry name" value="PROKAR_LIPOPROTEIN"/>
    <property type="match status" value="1"/>
</dbReference>
<sequence length="75" mass="8606">MKKLFIALFILTLSACSEEVKSVEYYKEHTTERQKMLEECEKKAEPLMANSNCSNANKAQASIRRMNTRGVNFSN</sequence>
<reference evidence="1" key="1">
    <citation type="journal article" date="2001" name="J. Bacteriol.">
        <title>Nucleotide sequence and analysis of conjugative plasmid pVT745.</title>
        <authorList>
            <person name="Galli D.M."/>
            <person name="Chen J."/>
            <person name="Novak K.F."/>
            <person name="Leblanc D.J."/>
        </authorList>
    </citation>
    <scope>NUCLEOTIDE SEQUENCE</scope>
    <source>
        <strain evidence="1">VT745</strain>
        <plasmid evidence="1">pVT745</plasmid>
    </source>
</reference>
<keyword evidence="1" id="KW-0449">Lipoprotein</keyword>
<name>Q9F247_AGGAC</name>
<proteinExistence type="predicted"/>
<dbReference type="AlphaFoldDB" id="Q9F247"/>
<evidence type="ECO:0000313" key="2">
    <source>
        <dbReference type="EMBL" id="AGO88772.1"/>
    </source>
</evidence>
<dbReference type="InterPro" id="IPR047937">
    <property type="entry name" value="Eex_IncN-like"/>
</dbReference>
<accession>Q9F247</accession>
<dbReference type="NCBIfam" id="NF033894">
    <property type="entry name" value="Eex_IncN"/>
    <property type="match status" value="1"/>
</dbReference>
<organism evidence="1">
    <name type="scientific">Aggregatibacter actinomycetemcomitans</name>
    <name type="common">Actinobacillus actinomycetemcomitans</name>
    <name type="synonym">Haemophilus actinomycetemcomitans</name>
    <dbReference type="NCBI Taxonomy" id="714"/>
    <lineage>
        <taxon>Bacteria</taxon>
        <taxon>Pseudomonadati</taxon>
        <taxon>Pseudomonadota</taxon>
        <taxon>Gammaproteobacteria</taxon>
        <taxon>Pasteurellales</taxon>
        <taxon>Pasteurellaceae</taxon>
        <taxon>Aggregatibacter</taxon>
    </lineage>
</organism>
<gene>
    <name evidence="1" type="primary">magB05</name>
    <name evidence="2" type="ORF">pS23A_0041</name>
</gene>